<evidence type="ECO:0000256" key="1">
    <source>
        <dbReference type="SAM" id="MobiDB-lite"/>
    </source>
</evidence>
<reference evidence="2 3" key="1">
    <citation type="submission" date="2019-03" db="EMBL/GenBank/DDBJ databases">
        <title>First draft genome of Liparis tanakae, snailfish: a comprehensive survey of snailfish specific genes.</title>
        <authorList>
            <person name="Kim W."/>
            <person name="Song I."/>
            <person name="Jeong J.-H."/>
            <person name="Kim D."/>
            <person name="Kim S."/>
            <person name="Ryu S."/>
            <person name="Song J.Y."/>
            <person name="Lee S.K."/>
        </authorList>
    </citation>
    <scope>NUCLEOTIDE SEQUENCE [LARGE SCALE GENOMIC DNA]</scope>
    <source>
        <tissue evidence="2">Muscle</tissue>
    </source>
</reference>
<name>A0A4Z2FEA4_9TELE</name>
<accession>A0A4Z2FEA4</accession>
<protein>
    <submittedName>
        <fullName evidence="2">Uncharacterized protein</fullName>
    </submittedName>
</protein>
<dbReference type="AlphaFoldDB" id="A0A4Z2FEA4"/>
<evidence type="ECO:0000313" key="2">
    <source>
        <dbReference type="EMBL" id="TNN39311.1"/>
    </source>
</evidence>
<comment type="caution">
    <text evidence="2">The sequence shown here is derived from an EMBL/GenBank/DDBJ whole genome shotgun (WGS) entry which is preliminary data.</text>
</comment>
<proteinExistence type="predicted"/>
<evidence type="ECO:0000313" key="3">
    <source>
        <dbReference type="Proteomes" id="UP000314294"/>
    </source>
</evidence>
<organism evidence="2 3">
    <name type="scientific">Liparis tanakae</name>
    <name type="common">Tanaka's snailfish</name>
    <dbReference type="NCBI Taxonomy" id="230148"/>
    <lineage>
        <taxon>Eukaryota</taxon>
        <taxon>Metazoa</taxon>
        <taxon>Chordata</taxon>
        <taxon>Craniata</taxon>
        <taxon>Vertebrata</taxon>
        <taxon>Euteleostomi</taxon>
        <taxon>Actinopterygii</taxon>
        <taxon>Neopterygii</taxon>
        <taxon>Teleostei</taxon>
        <taxon>Neoteleostei</taxon>
        <taxon>Acanthomorphata</taxon>
        <taxon>Eupercaria</taxon>
        <taxon>Perciformes</taxon>
        <taxon>Cottioidei</taxon>
        <taxon>Cottales</taxon>
        <taxon>Liparidae</taxon>
        <taxon>Liparis</taxon>
    </lineage>
</organism>
<dbReference type="EMBL" id="SRLO01001290">
    <property type="protein sequence ID" value="TNN39311.1"/>
    <property type="molecule type" value="Genomic_DNA"/>
</dbReference>
<keyword evidence="3" id="KW-1185">Reference proteome</keyword>
<feature type="region of interest" description="Disordered" evidence="1">
    <location>
        <begin position="69"/>
        <end position="110"/>
    </location>
</feature>
<gene>
    <name evidence="2" type="ORF">EYF80_050516</name>
</gene>
<sequence>MNLVRCVRSYRVMDHGGLGFWTPFNRVHWVSAAVEVHSAVVFRGVCGDTRGEEADEVQVLSTRQVPPVEVVSGSGSATGTGHLPGGLRLPVAVVHGGPGHPEPRAPHQVPEGDAISYLKGAPSGT</sequence>
<dbReference type="Proteomes" id="UP000314294">
    <property type="component" value="Unassembled WGS sequence"/>
</dbReference>